<dbReference type="OrthoDB" id="1443728at2"/>
<dbReference type="EMBL" id="FQVQ01000001">
    <property type="protein sequence ID" value="SHE77129.1"/>
    <property type="molecule type" value="Genomic_DNA"/>
</dbReference>
<dbReference type="PROSITE" id="PS51257">
    <property type="entry name" value="PROKAR_LIPOPROTEIN"/>
    <property type="match status" value="1"/>
</dbReference>
<keyword evidence="2" id="KW-1185">Reference proteome</keyword>
<evidence type="ECO:0000313" key="1">
    <source>
        <dbReference type="EMBL" id="SHE77129.1"/>
    </source>
</evidence>
<reference evidence="1 2" key="1">
    <citation type="submission" date="2016-11" db="EMBL/GenBank/DDBJ databases">
        <authorList>
            <person name="Jaros S."/>
            <person name="Januszkiewicz K."/>
            <person name="Wedrychowicz H."/>
        </authorList>
    </citation>
    <scope>NUCLEOTIDE SEQUENCE [LARGE SCALE GENOMIC DNA]</scope>
    <source>
        <strain evidence="1 2">DSM 25660</strain>
    </source>
</reference>
<protein>
    <recommendedName>
        <fullName evidence="3">Lipoprotein</fullName>
    </recommendedName>
</protein>
<dbReference type="Proteomes" id="UP000184147">
    <property type="component" value="Unassembled WGS sequence"/>
</dbReference>
<evidence type="ECO:0008006" key="3">
    <source>
        <dbReference type="Google" id="ProtNLM"/>
    </source>
</evidence>
<accession>A0A1M4W7F0</accession>
<organism evidence="1 2">
    <name type="scientific">Flavobacterium fontis</name>
    <dbReference type="NCBI Taxonomy" id="1124188"/>
    <lineage>
        <taxon>Bacteria</taxon>
        <taxon>Pseudomonadati</taxon>
        <taxon>Bacteroidota</taxon>
        <taxon>Flavobacteriia</taxon>
        <taxon>Flavobacteriales</taxon>
        <taxon>Flavobacteriaceae</taxon>
        <taxon>Flavobacterium</taxon>
    </lineage>
</organism>
<dbReference type="AlphaFoldDB" id="A0A1M4W7F0"/>
<dbReference type="RefSeq" id="WP_073360524.1">
    <property type="nucleotide sequence ID" value="NZ_FQVQ01000001.1"/>
</dbReference>
<proteinExistence type="predicted"/>
<name>A0A1M4W7F0_9FLAO</name>
<gene>
    <name evidence="1" type="ORF">SAMN05444377_101200</name>
</gene>
<evidence type="ECO:0000313" key="2">
    <source>
        <dbReference type="Proteomes" id="UP000184147"/>
    </source>
</evidence>
<sequence length="192" mass="21865">MRIGWFIVVCLGLFSCQNDNASLKAEQAKEAQKKEVVFETITSGWSFDIAPIEPTTQARLNGWMEWRNFLREVNQKPKSTLNAFQKKASVLVTQSEALVNTLPMEFNQPAVRARLKVINTKLKSLDLFIHLNQTPAAKVVKLIGEINTEIEYLQLQFEEIVQRSLIPREPGEPDFVKMKDTTRAIPNTPIIP</sequence>